<gene>
    <name evidence="4" type="ORF">HF690_01410</name>
</gene>
<feature type="transmembrane region" description="Helical" evidence="2">
    <location>
        <begin position="27"/>
        <end position="46"/>
    </location>
</feature>
<dbReference type="PROSITE" id="PS51201">
    <property type="entry name" value="RCK_N"/>
    <property type="match status" value="1"/>
</dbReference>
<dbReference type="SUPFAM" id="SSF51735">
    <property type="entry name" value="NAD(P)-binding Rossmann-fold domains"/>
    <property type="match status" value="1"/>
</dbReference>
<dbReference type="Gene3D" id="1.10.287.70">
    <property type="match status" value="1"/>
</dbReference>
<feature type="transmembrane region" description="Helical" evidence="2">
    <location>
        <begin position="156"/>
        <end position="178"/>
    </location>
</feature>
<keyword evidence="2" id="KW-1133">Transmembrane helix</keyword>
<dbReference type="PANTHER" id="PTHR43833">
    <property type="entry name" value="POTASSIUM CHANNEL PROTEIN 2-RELATED-RELATED"/>
    <property type="match status" value="1"/>
</dbReference>
<evidence type="ECO:0000313" key="4">
    <source>
        <dbReference type="EMBL" id="NKZ37608.1"/>
    </source>
</evidence>
<dbReference type="Proteomes" id="UP000541636">
    <property type="component" value="Unassembled WGS sequence"/>
</dbReference>
<keyword evidence="2" id="KW-0472">Membrane</keyword>
<feature type="domain" description="RCK N-terminal" evidence="3">
    <location>
        <begin position="260"/>
        <end position="374"/>
    </location>
</feature>
<feature type="transmembrane region" description="Helical" evidence="2">
    <location>
        <begin position="217"/>
        <end position="242"/>
    </location>
</feature>
<feature type="transmembrane region" description="Helical" evidence="2">
    <location>
        <begin position="126"/>
        <end position="144"/>
    </location>
</feature>
<proteinExistence type="predicted"/>
<evidence type="ECO:0000256" key="1">
    <source>
        <dbReference type="ARBA" id="ARBA00004651"/>
    </source>
</evidence>
<feature type="transmembrane region" description="Helical" evidence="2">
    <location>
        <begin position="103"/>
        <end position="120"/>
    </location>
</feature>
<dbReference type="Pfam" id="PF02254">
    <property type="entry name" value="TrkA_N"/>
    <property type="match status" value="1"/>
</dbReference>
<dbReference type="AlphaFoldDB" id="A0A846ZJ77"/>
<evidence type="ECO:0000259" key="3">
    <source>
        <dbReference type="PROSITE" id="PS51201"/>
    </source>
</evidence>
<comment type="subcellular location">
    <subcellularLocation>
        <location evidence="1">Cell membrane</location>
        <topology evidence="1">Multi-pass membrane protein</topology>
    </subcellularLocation>
</comment>
<dbReference type="GO" id="GO:0006813">
    <property type="term" value="P:potassium ion transport"/>
    <property type="evidence" value="ECO:0007669"/>
    <property type="project" value="InterPro"/>
</dbReference>
<keyword evidence="5" id="KW-1185">Reference proteome</keyword>
<evidence type="ECO:0000313" key="5">
    <source>
        <dbReference type="Proteomes" id="UP000541636"/>
    </source>
</evidence>
<protein>
    <recommendedName>
        <fullName evidence="3">RCK N-terminal domain-containing protein</fullName>
    </recommendedName>
</protein>
<dbReference type="InterPro" id="IPR013099">
    <property type="entry name" value="K_chnl_dom"/>
</dbReference>
<comment type="caution">
    <text evidence="4">The sequence shown here is derived from an EMBL/GenBank/DDBJ whole genome shotgun (WGS) entry which is preliminary data.</text>
</comment>
<dbReference type="InterPro" id="IPR050721">
    <property type="entry name" value="Trk_Ktr_HKT_K-transport"/>
</dbReference>
<name>A0A846ZJ77_9GAMM</name>
<accession>A0A846ZJ77</accession>
<keyword evidence="2" id="KW-0812">Transmembrane</keyword>
<dbReference type="InterPro" id="IPR003148">
    <property type="entry name" value="RCK_N"/>
</dbReference>
<dbReference type="Pfam" id="PF07885">
    <property type="entry name" value="Ion_trans_2"/>
    <property type="match status" value="1"/>
</dbReference>
<reference evidence="4 5" key="1">
    <citation type="journal article" date="2017" name="Int. J. Syst. Evol. Microbiol.">
        <title>Oleiagrimonas citrea sp. nov., a marine bacterium isolated from tidal flat sediment and emended description of the genus Oleiagrimonas Fang et al. 2015 and Oleiagrimonas soli.</title>
        <authorList>
            <person name="Yang S.H."/>
            <person name="Seo H.S."/>
            <person name="Seong C.N."/>
            <person name="Kwon K.K."/>
        </authorList>
    </citation>
    <scope>NUCLEOTIDE SEQUENCE [LARGE SCALE GENOMIC DNA]</scope>
    <source>
        <strain evidence="4 5">MEBiC09124</strain>
    </source>
</reference>
<dbReference type="SUPFAM" id="SSF81324">
    <property type="entry name" value="Voltage-gated potassium channels"/>
    <property type="match status" value="1"/>
</dbReference>
<dbReference type="EMBL" id="JAAZQD010000001">
    <property type="protein sequence ID" value="NKZ37608.1"/>
    <property type="molecule type" value="Genomic_DNA"/>
</dbReference>
<evidence type="ECO:0000256" key="2">
    <source>
        <dbReference type="SAM" id="Phobius"/>
    </source>
</evidence>
<dbReference type="Gene3D" id="3.40.50.720">
    <property type="entry name" value="NAD(P)-binding Rossmann-like Domain"/>
    <property type="match status" value="1"/>
</dbReference>
<organism evidence="4 5">
    <name type="scientific">Oleiagrimonas citrea</name>
    <dbReference type="NCBI Taxonomy" id="1665687"/>
    <lineage>
        <taxon>Bacteria</taxon>
        <taxon>Pseudomonadati</taxon>
        <taxon>Pseudomonadota</taxon>
        <taxon>Gammaproteobacteria</taxon>
        <taxon>Lysobacterales</taxon>
        <taxon>Rhodanobacteraceae</taxon>
        <taxon>Oleiagrimonas</taxon>
    </lineage>
</organism>
<dbReference type="InterPro" id="IPR036291">
    <property type="entry name" value="NAD(P)-bd_dom_sf"/>
</dbReference>
<dbReference type="PANTHER" id="PTHR43833:SF11">
    <property type="entry name" value="VOLTAGE-GATED POTASSIUM CHANNEL KCH"/>
    <property type="match status" value="1"/>
</dbReference>
<dbReference type="GO" id="GO:0005886">
    <property type="term" value="C:plasma membrane"/>
    <property type="evidence" value="ECO:0007669"/>
    <property type="project" value="UniProtKB-SubCell"/>
</dbReference>
<feature type="transmembrane region" description="Helical" evidence="2">
    <location>
        <begin position="76"/>
        <end position="98"/>
    </location>
</feature>
<sequence>MRLPSLQRLRIQAAWTRLYRSLRMEHWFPHIPLALAVGLAGIAELIPSLKSLRRLNFFVHMSAQDLSSLSQGFGSLAIHGLSQGIIGGLLVLLGVGLLWRSRLAWVLTFLMTAITLALQLVSPDGIHSGLLIYSGTLLVVLYLARRQFVRVSLATGTLFALVGVLLTMGYGVFGSYAIGGQFDPPIRDFGSAIYFTVETMSTVGYGDITPHTGHARMFTVSLIVMGLMVFASSLTMIAGPLFNQRMMRLLQPGQRPMKRKNHVIVVGDNPLARNAISALSQRGITVTTVLKSRPPEGVDTPADLVVGDGGDADVLRDAGVADARAVLALGENDSDNAFVVLAARDANPDVRTVLAVSDAHNMGRVRHVRPDVVLALPLLGGELLAMALSGEELKADALLEQLLKLG</sequence>